<evidence type="ECO:0000313" key="3">
    <source>
        <dbReference type="Proteomes" id="UP001165121"/>
    </source>
</evidence>
<gene>
    <name evidence="2" type="ORF">Pfra01_000813300</name>
</gene>
<dbReference type="EMBL" id="BSXT01000730">
    <property type="protein sequence ID" value="GMF33169.1"/>
    <property type="molecule type" value="Genomic_DNA"/>
</dbReference>
<proteinExistence type="predicted"/>
<protein>
    <submittedName>
        <fullName evidence="2">Unnamed protein product</fullName>
    </submittedName>
</protein>
<dbReference type="OrthoDB" id="10654192at2759"/>
<reference evidence="2" key="1">
    <citation type="submission" date="2023-04" db="EMBL/GenBank/DDBJ databases">
        <title>Phytophthora fragariaefolia NBRC 109709.</title>
        <authorList>
            <person name="Ichikawa N."/>
            <person name="Sato H."/>
            <person name="Tonouchi N."/>
        </authorList>
    </citation>
    <scope>NUCLEOTIDE SEQUENCE</scope>
    <source>
        <strain evidence="2">NBRC 109709</strain>
    </source>
</reference>
<dbReference type="AlphaFoldDB" id="A0A9W7CNV8"/>
<evidence type="ECO:0000256" key="1">
    <source>
        <dbReference type="SAM" id="MobiDB-lite"/>
    </source>
</evidence>
<evidence type="ECO:0000313" key="2">
    <source>
        <dbReference type="EMBL" id="GMF33169.1"/>
    </source>
</evidence>
<organism evidence="2 3">
    <name type="scientific">Phytophthora fragariaefolia</name>
    <dbReference type="NCBI Taxonomy" id="1490495"/>
    <lineage>
        <taxon>Eukaryota</taxon>
        <taxon>Sar</taxon>
        <taxon>Stramenopiles</taxon>
        <taxon>Oomycota</taxon>
        <taxon>Peronosporomycetes</taxon>
        <taxon>Peronosporales</taxon>
        <taxon>Peronosporaceae</taxon>
        <taxon>Phytophthora</taxon>
    </lineage>
</organism>
<comment type="caution">
    <text evidence="2">The sequence shown here is derived from an EMBL/GenBank/DDBJ whole genome shotgun (WGS) entry which is preliminary data.</text>
</comment>
<name>A0A9W7CNV8_9STRA</name>
<feature type="region of interest" description="Disordered" evidence="1">
    <location>
        <begin position="62"/>
        <end position="102"/>
    </location>
</feature>
<dbReference type="Proteomes" id="UP001165121">
    <property type="component" value="Unassembled WGS sequence"/>
</dbReference>
<sequence>MQATSNAPGVALRIHGQAAQRVAVVVVQQPEGEADERRRHVGPGNCACTLVLHVRVVHAQARAREHGEETEEDLKHRREAVDGVHDREHDADRRQERDHEARRVRHGELLDLVVVHDVDPHQHGPDHGRLVALLVHVLQCAVEHRRAEASDHDADKLQVEARLEAHFDAAVESVEPQQHEQRVADGVPELGDVEAVLVVELAPVDGGGRWPPEAHGCGRVRRAHARVLEDGHWIDRSSAQSATKRRMDDARHRF</sequence>
<accession>A0A9W7CNV8</accession>
<keyword evidence="3" id="KW-1185">Reference proteome</keyword>